<dbReference type="AlphaFoldDB" id="W2TRC5"/>
<accession>W2TRC5</accession>
<keyword evidence="2" id="KW-1185">Reference proteome</keyword>
<evidence type="ECO:0000313" key="2">
    <source>
        <dbReference type="Proteomes" id="UP000053676"/>
    </source>
</evidence>
<dbReference type="EMBL" id="KI658169">
    <property type="protein sequence ID" value="ETN83587.1"/>
    <property type="molecule type" value="Genomic_DNA"/>
</dbReference>
<dbReference type="OrthoDB" id="5858301at2759"/>
<sequence length="150" mass="16967">MAPDFESPQLVRRLDWFHDDTLVASYQQKNCKCFLRTENLDPDPTPLRIISVSFPSLPWSISAHCAATDREMVFVDGSYLSVLVAYECVDLSVTALVSRIKCGALMDDACVRPPPHPYLTPFVDPAALKCCRSLEIVYEWRRIAFAKLIV</sequence>
<gene>
    <name evidence="1" type="ORF">NECAME_07345</name>
</gene>
<proteinExistence type="predicted"/>
<dbReference type="KEGG" id="nai:NECAME_07345"/>
<dbReference type="Proteomes" id="UP000053676">
    <property type="component" value="Unassembled WGS sequence"/>
</dbReference>
<dbReference type="STRING" id="51031.W2TRC5"/>
<organism evidence="1 2">
    <name type="scientific">Necator americanus</name>
    <name type="common">Human hookworm</name>
    <dbReference type="NCBI Taxonomy" id="51031"/>
    <lineage>
        <taxon>Eukaryota</taxon>
        <taxon>Metazoa</taxon>
        <taxon>Ecdysozoa</taxon>
        <taxon>Nematoda</taxon>
        <taxon>Chromadorea</taxon>
        <taxon>Rhabditida</taxon>
        <taxon>Rhabditina</taxon>
        <taxon>Rhabditomorpha</taxon>
        <taxon>Strongyloidea</taxon>
        <taxon>Ancylostomatidae</taxon>
        <taxon>Bunostominae</taxon>
        <taxon>Necator</taxon>
    </lineage>
</organism>
<protein>
    <submittedName>
        <fullName evidence="1">Uncharacterized protein</fullName>
    </submittedName>
</protein>
<evidence type="ECO:0000313" key="1">
    <source>
        <dbReference type="EMBL" id="ETN83587.1"/>
    </source>
</evidence>
<reference evidence="2" key="1">
    <citation type="journal article" date="2014" name="Nat. Genet.">
        <title>Genome of the human hookworm Necator americanus.</title>
        <authorList>
            <person name="Tang Y.T."/>
            <person name="Gao X."/>
            <person name="Rosa B.A."/>
            <person name="Abubucker S."/>
            <person name="Hallsworth-Pepin K."/>
            <person name="Martin J."/>
            <person name="Tyagi R."/>
            <person name="Heizer E."/>
            <person name="Zhang X."/>
            <person name="Bhonagiri-Palsikar V."/>
            <person name="Minx P."/>
            <person name="Warren W.C."/>
            <person name="Wang Q."/>
            <person name="Zhan B."/>
            <person name="Hotez P.J."/>
            <person name="Sternberg P.W."/>
            <person name="Dougall A."/>
            <person name="Gaze S.T."/>
            <person name="Mulvenna J."/>
            <person name="Sotillo J."/>
            <person name="Ranganathan S."/>
            <person name="Rabelo E.M."/>
            <person name="Wilson R.K."/>
            <person name="Felgner P.L."/>
            <person name="Bethony J."/>
            <person name="Hawdon J.M."/>
            <person name="Gasser R.B."/>
            <person name="Loukas A."/>
            <person name="Mitreva M."/>
        </authorList>
    </citation>
    <scope>NUCLEOTIDE SEQUENCE [LARGE SCALE GENOMIC DNA]</scope>
</reference>
<name>W2TRC5_NECAM</name>